<accession>A0A2M7E749</accession>
<feature type="zinc finger region" description="CHC2-type" evidence="12 14">
    <location>
        <begin position="39"/>
        <end position="63"/>
    </location>
</feature>
<evidence type="ECO:0000256" key="3">
    <source>
        <dbReference type="ARBA" id="ARBA00022679"/>
    </source>
</evidence>
<dbReference type="GO" id="GO:0008270">
    <property type="term" value="F:zinc ion binding"/>
    <property type="evidence" value="ECO:0007669"/>
    <property type="project" value="UniProtKB-UniRule"/>
</dbReference>
<dbReference type="GO" id="GO:0000428">
    <property type="term" value="C:DNA-directed RNA polymerase complex"/>
    <property type="evidence" value="ECO:0007669"/>
    <property type="project" value="UniProtKB-KW"/>
</dbReference>
<dbReference type="SMART" id="SM00400">
    <property type="entry name" value="ZnF_CHCC"/>
    <property type="match status" value="1"/>
</dbReference>
<dbReference type="CDD" id="cd03364">
    <property type="entry name" value="TOPRIM_DnaG_primases"/>
    <property type="match status" value="1"/>
</dbReference>
<dbReference type="Pfam" id="PF10410">
    <property type="entry name" value="DnaB_bind"/>
    <property type="match status" value="1"/>
</dbReference>
<dbReference type="PIRSF" id="PIRSF002811">
    <property type="entry name" value="DnaG"/>
    <property type="match status" value="1"/>
</dbReference>
<dbReference type="Gene3D" id="1.10.860.10">
    <property type="entry name" value="DNAb Helicase, Chain A"/>
    <property type="match status" value="1"/>
</dbReference>
<evidence type="ECO:0000256" key="2">
    <source>
        <dbReference type="ARBA" id="ARBA00022515"/>
    </source>
</evidence>
<keyword evidence="1 12" id="KW-0240">DNA-directed RNA polymerase</keyword>
<evidence type="ECO:0000256" key="14">
    <source>
        <dbReference type="PIRSR" id="PIRSR002811-1"/>
    </source>
</evidence>
<dbReference type="FunFam" id="3.40.1360.10:FF:000002">
    <property type="entry name" value="DNA primase"/>
    <property type="match status" value="1"/>
</dbReference>
<dbReference type="HAMAP" id="MF_00974">
    <property type="entry name" value="DNA_primase_DnaG"/>
    <property type="match status" value="1"/>
</dbReference>
<evidence type="ECO:0000256" key="11">
    <source>
        <dbReference type="ARBA" id="ARBA00023163"/>
    </source>
</evidence>
<keyword evidence="7 12" id="KW-0863">Zinc-finger</keyword>
<evidence type="ECO:0000256" key="8">
    <source>
        <dbReference type="ARBA" id="ARBA00022833"/>
    </source>
</evidence>
<dbReference type="NCBIfam" id="TIGR01391">
    <property type="entry name" value="dnaG"/>
    <property type="match status" value="1"/>
</dbReference>
<dbReference type="SMART" id="SM00493">
    <property type="entry name" value="TOPRIM"/>
    <property type="match status" value="1"/>
</dbReference>
<evidence type="ECO:0000256" key="7">
    <source>
        <dbReference type="ARBA" id="ARBA00022771"/>
    </source>
</evidence>
<evidence type="ECO:0000313" key="18">
    <source>
        <dbReference type="Proteomes" id="UP000228886"/>
    </source>
</evidence>
<dbReference type="InterPro" id="IPR019475">
    <property type="entry name" value="DNA_primase_DnaB-bd"/>
</dbReference>
<dbReference type="InterPro" id="IPR013264">
    <property type="entry name" value="DNAG_N"/>
</dbReference>
<comment type="domain">
    <text evidence="12">Contains an N-terminal zinc-binding domain, a central core domain that contains the primase activity, and a C-terminal DnaB-binding domain.</text>
</comment>
<dbReference type="InterPro" id="IPR037068">
    <property type="entry name" value="DNA_primase_core_N_sf"/>
</dbReference>
<name>A0A2M7E749_9BACT</name>
<gene>
    <name evidence="12" type="primary">dnaG</name>
    <name evidence="17" type="ORF">COS11_06980</name>
</gene>
<dbReference type="AlphaFoldDB" id="A0A2M7E749"/>
<dbReference type="GO" id="GO:0005737">
    <property type="term" value="C:cytoplasm"/>
    <property type="evidence" value="ECO:0007669"/>
    <property type="project" value="TreeGrafter"/>
</dbReference>
<dbReference type="EMBL" id="PETL01000333">
    <property type="protein sequence ID" value="PIV63525.1"/>
    <property type="molecule type" value="Genomic_DNA"/>
</dbReference>
<evidence type="ECO:0000259" key="16">
    <source>
        <dbReference type="PROSITE" id="PS50880"/>
    </source>
</evidence>
<feature type="domain" description="Toprim" evidence="16">
    <location>
        <begin position="255"/>
        <end position="336"/>
    </location>
</feature>
<dbReference type="FunFam" id="3.90.580.10:FF:000001">
    <property type="entry name" value="DNA primase"/>
    <property type="match status" value="1"/>
</dbReference>
<dbReference type="SUPFAM" id="SSF56731">
    <property type="entry name" value="DNA primase core"/>
    <property type="match status" value="1"/>
</dbReference>
<dbReference type="InterPro" id="IPR036977">
    <property type="entry name" value="DNA_primase_Znf_CHC2"/>
</dbReference>
<dbReference type="Pfam" id="PF01807">
    <property type="entry name" value="Zn_ribbon_DnaG"/>
    <property type="match status" value="1"/>
</dbReference>
<dbReference type="GO" id="GO:0006269">
    <property type="term" value="P:DNA replication, synthesis of primer"/>
    <property type="evidence" value="ECO:0007669"/>
    <property type="project" value="UniProtKB-UniRule"/>
</dbReference>
<comment type="subunit">
    <text evidence="12">Monomer. Interacts with DnaB.</text>
</comment>
<evidence type="ECO:0000256" key="6">
    <source>
        <dbReference type="ARBA" id="ARBA00022723"/>
    </source>
</evidence>
<comment type="function">
    <text evidence="12 13">RNA polymerase that catalyzes the synthesis of short RNA molecules used as primers for DNA polymerase during DNA replication.</text>
</comment>
<dbReference type="SUPFAM" id="SSF57783">
    <property type="entry name" value="Zinc beta-ribbon"/>
    <property type="match status" value="1"/>
</dbReference>
<dbReference type="InterPro" id="IPR016136">
    <property type="entry name" value="DNA_helicase_N/primase_C"/>
</dbReference>
<feature type="coiled-coil region" evidence="15">
    <location>
        <begin position="91"/>
        <end position="118"/>
    </location>
</feature>
<dbReference type="InterPro" id="IPR034151">
    <property type="entry name" value="TOPRIM_DnaG_bac"/>
</dbReference>
<evidence type="ECO:0000256" key="13">
    <source>
        <dbReference type="PIRNR" id="PIRNR002811"/>
    </source>
</evidence>
<evidence type="ECO:0000256" key="9">
    <source>
        <dbReference type="ARBA" id="ARBA00022842"/>
    </source>
</evidence>
<evidence type="ECO:0000256" key="1">
    <source>
        <dbReference type="ARBA" id="ARBA00022478"/>
    </source>
</evidence>
<dbReference type="Proteomes" id="UP000228886">
    <property type="component" value="Unassembled WGS sequence"/>
</dbReference>
<keyword evidence="8 12" id="KW-0862">Zinc</keyword>
<evidence type="ECO:0000256" key="4">
    <source>
        <dbReference type="ARBA" id="ARBA00022695"/>
    </source>
</evidence>
<evidence type="ECO:0000256" key="15">
    <source>
        <dbReference type="SAM" id="Coils"/>
    </source>
</evidence>
<dbReference type="InterPro" id="IPR002694">
    <property type="entry name" value="Znf_CHC2"/>
</dbReference>
<dbReference type="EC" id="2.7.7.101" evidence="12"/>
<dbReference type="GO" id="GO:1990077">
    <property type="term" value="C:primosome complex"/>
    <property type="evidence" value="ECO:0007669"/>
    <property type="project" value="UniProtKB-KW"/>
</dbReference>
<evidence type="ECO:0000313" key="17">
    <source>
        <dbReference type="EMBL" id="PIV63525.1"/>
    </source>
</evidence>
<keyword evidence="2 12" id="KW-0639">Primosome</keyword>
<keyword evidence="4 12" id="KW-0548">Nucleotidyltransferase</keyword>
<organism evidence="17 18">
    <name type="scientific">bacterium (Candidatus Ratteibacteria) CG01_land_8_20_14_3_00_40_19</name>
    <dbReference type="NCBI Taxonomy" id="2014290"/>
    <lineage>
        <taxon>Bacteria</taxon>
        <taxon>Candidatus Ratteibacteria</taxon>
    </lineage>
</organism>
<sequence>MAFIPERILEEVREANDLVEIIASYFPLKKIGKNYKCLCPFHSEKTPSFTISPERQIFHCFGCSAGGNVFTFVMKMENLTFPESIVFLAEKAGIKLELEKTSEETKNLRQQLIKINNAAAAYFYDNLTRTKRANDYLAKRGITENSIKRFKLGYAEKSTEALKKSLEKKGFSKDILFKSGLLRLSEEKDFYYDYFRDRIIFPIQNERGECIAFGGRVLDDSALPKYLNSPETLLYHKGKVLYGFSLAKEAIGKKKRVIIVEGYLDLIKIFQAGIENVAASLGTALTLDQIRVFKRWTENIMLCFDSDEAGYISTCRAFESLLEEGLKVKAVFLPQGYDPDRYITEKGAKAFQEKIDQALDPFDYKMKFLSLKNDRSTTEGKLIIAEDLLNLITKLQNPIERSEYLKRVAETMHLDEAALIEELKRIQKGEIHSLGLPSKKEKGSLIKAQEILIGLSLEGKETLEKIANLISPADFTGIYQKIFGQIIELSKKRKKVNASDLISNLGDNPTAGEIISSILLEKEKSSIEVREKMLEDCIRRTKREKLKEKLKSLKDLIKEREKSGDINFELLAEYQHFSKLGKTH</sequence>
<dbReference type="PANTHER" id="PTHR30313">
    <property type="entry name" value="DNA PRIMASE"/>
    <property type="match status" value="1"/>
</dbReference>
<keyword evidence="10 12" id="KW-0238">DNA-binding</keyword>
<protein>
    <recommendedName>
        <fullName evidence="12 13">DNA primase</fullName>
        <ecNumber evidence="12">2.7.7.101</ecNumber>
    </recommendedName>
</protein>
<dbReference type="GO" id="GO:0003899">
    <property type="term" value="F:DNA-directed RNA polymerase activity"/>
    <property type="evidence" value="ECO:0007669"/>
    <property type="project" value="UniProtKB-UniRule"/>
</dbReference>
<comment type="cofactor">
    <cofactor evidence="12 13 14">
        <name>Zn(2+)</name>
        <dbReference type="ChEBI" id="CHEBI:29105"/>
    </cofactor>
    <text evidence="12 13 14">Binds 1 zinc ion per monomer.</text>
</comment>
<dbReference type="Gene3D" id="3.40.1360.10">
    <property type="match status" value="1"/>
</dbReference>
<keyword evidence="6 12" id="KW-0479">Metal-binding</keyword>
<keyword evidence="15" id="KW-0175">Coiled coil</keyword>
<dbReference type="Gene3D" id="3.90.980.10">
    <property type="entry name" value="DNA primase, catalytic core, N-terminal domain"/>
    <property type="match status" value="1"/>
</dbReference>
<dbReference type="InterPro" id="IPR006171">
    <property type="entry name" value="TOPRIM_dom"/>
</dbReference>
<proteinExistence type="inferred from homology"/>
<evidence type="ECO:0000256" key="5">
    <source>
        <dbReference type="ARBA" id="ARBA00022705"/>
    </source>
</evidence>
<keyword evidence="9" id="KW-0460">Magnesium</keyword>
<reference evidence="18" key="1">
    <citation type="submission" date="2017-09" db="EMBL/GenBank/DDBJ databases">
        <title>Depth-based differentiation of microbial function through sediment-hosted aquifers and enrichment of novel symbionts in the deep terrestrial subsurface.</title>
        <authorList>
            <person name="Probst A.J."/>
            <person name="Ladd B."/>
            <person name="Jarett J.K."/>
            <person name="Geller-Mcgrath D.E."/>
            <person name="Sieber C.M.K."/>
            <person name="Emerson J.B."/>
            <person name="Anantharaman K."/>
            <person name="Thomas B.C."/>
            <person name="Malmstrom R."/>
            <person name="Stieglmeier M."/>
            <person name="Klingl A."/>
            <person name="Woyke T."/>
            <person name="Ryan C.M."/>
            <person name="Banfield J.F."/>
        </authorList>
    </citation>
    <scope>NUCLEOTIDE SEQUENCE [LARGE SCALE GENOMIC DNA]</scope>
</reference>
<comment type="similarity">
    <text evidence="12 13">Belongs to the DnaG primase family.</text>
</comment>
<dbReference type="PANTHER" id="PTHR30313:SF2">
    <property type="entry name" value="DNA PRIMASE"/>
    <property type="match status" value="1"/>
</dbReference>
<keyword evidence="5 12" id="KW-0235">DNA replication</keyword>
<comment type="caution">
    <text evidence="17">The sequence shown here is derived from an EMBL/GenBank/DDBJ whole genome shotgun (WGS) entry which is preliminary data.</text>
</comment>
<dbReference type="InterPro" id="IPR050219">
    <property type="entry name" value="DnaG_primase"/>
</dbReference>
<dbReference type="PROSITE" id="PS50880">
    <property type="entry name" value="TOPRIM"/>
    <property type="match status" value="1"/>
</dbReference>
<dbReference type="Gene3D" id="3.90.580.10">
    <property type="entry name" value="Zinc finger, CHC2-type domain"/>
    <property type="match status" value="1"/>
</dbReference>
<evidence type="ECO:0000256" key="12">
    <source>
        <dbReference type="HAMAP-Rule" id="MF_00974"/>
    </source>
</evidence>
<dbReference type="InterPro" id="IPR030846">
    <property type="entry name" value="DnaG_bac"/>
</dbReference>
<keyword evidence="3 12" id="KW-0808">Transferase</keyword>
<comment type="catalytic activity">
    <reaction evidence="12">
        <text>ssDNA + n NTP = ssDNA/pppN(pN)n-1 hybrid + (n-1) diphosphate.</text>
        <dbReference type="EC" id="2.7.7.101"/>
    </reaction>
</comment>
<keyword evidence="11 12" id="KW-0804">Transcription</keyword>
<dbReference type="Pfam" id="PF08275">
    <property type="entry name" value="DNAG_N"/>
    <property type="match status" value="1"/>
</dbReference>
<dbReference type="InterPro" id="IPR006295">
    <property type="entry name" value="DNA_primase_DnaG"/>
</dbReference>
<dbReference type="GO" id="GO:0003677">
    <property type="term" value="F:DNA binding"/>
    <property type="evidence" value="ECO:0007669"/>
    <property type="project" value="UniProtKB-KW"/>
</dbReference>
<evidence type="ECO:0000256" key="10">
    <source>
        <dbReference type="ARBA" id="ARBA00023125"/>
    </source>
</evidence>
<dbReference type="Pfam" id="PF13662">
    <property type="entry name" value="Toprim_4"/>
    <property type="match status" value="1"/>
</dbReference>